<dbReference type="Gene3D" id="3.40.50.300">
    <property type="entry name" value="P-loop containing nucleotide triphosphate hydrolases"/>
    <property type="match status" value="1"/>
</dbReference>
<proteinExistence type="predicted"/>
<dbReference type="SUPFAM" id="SSF52540">
    <property type="entry name" value="P-loop containing nucleoside triphosphate hydrolases"/>
    <property type="match status" value="1"/>
</dbReference>
<keyword evidence="1" id="KW-0547">Nucleotide-binding</keyword>
<dbReference type="InterPro" id="IPR001977">
    <property type="entry name" value="Depp_CoAkinase"/>
</dbReference>
<comment type="caution">
    <text evidence="3">The sequence shown here is derived from an EMBL/GenBank/DDBJ whole genome shotgun (WGS) entry which is preliminary data.</text>
</comment>
<dbReference type="GO" id="GO:0015937">
    <property type="term" value="P:coenzyme A biosynthetic process"/>
    <property type="evidence" value="ECO:0007669"/>
    <property type="project" value="InterPro"/>
</dbReference>
<organism evidence="3">
    <name type="scientific">marine sediment metagenome</name>
    <dbReference type="NCBI Taxonomy" id="412755"/>
    <lineage>
        <taxon>unclassified sequences</taxon>
        <taxon>metagenomes</taxon>
        <taxon>ecological metagenomes</taxon>
    </lineage>
</organism>
<dbReference type="AlphaFoldDB" id="A0A0F9AD40"/>
<dbReference type="PROSITE" id="PS51219">
    <property type="entry name" value="DPCK"/>
    <property type="match status" value="1"/>
</dbReference>
<accession>A0A0F9AD40</accession>
<dbReference type="GO" id="GO:0005524">
    <property type="term" value="F:ATP binding"/>
    <property type="evidence" value="ECO:0007669"/>
    <property type="project" value="UniProtKB-KW"/>
</dbReference>
<reference evidence="3" key="1">
    <citation type="journal article" date="2015" name="Nature">
        <title>Complex archaea that bridge the gap between prokaryotes and eukaryotes.</title>
        <authorList>
            <person name="Spang A."/>
            <person name="Saw J.H."/>
            <person name="Jorgensen S.L."/>
            <person name="Zaremba-Niedzwiedzka K."/>
            <person name="Martijn J."/>
            <person name="Lind A.E."/>
            <person name="van Eijk R."/>
            <person name="Schleper C."/>
            <person name="Guy L."/>
            <person name="Ettema T.J."/>
        </authorList>
    </citation>
    <scope>NUCLEOTIDE SEQUENCE</scope>
</reference>
<feature type="non-terminal residue" evidence="3">
    <location>
        <position position="131"/>
    </location>
</feature>
<evidence type="ECO:0000313" key="3">
    <source>
        <dbReference type="EMBL" id="KKL07499.1"/>
    </source>
</evidence>
<dbReference type="EMBL" id="LAZR01043268">
    <property type="protein sequence ID" value="KKL07499.1"/>
    <property type="molecule type" value="Genomic_DNA"/>
</dbReference>
<gene>
    <name evidence="3" type="ORF">LCGC14_2585420</name>
</gene>
<evidence type="ECO:0000256" key="2">
    <source>
        <dbReference type="ARBA" id="ARBA00022840"/>
    </source>
</evidence>
<name>A0A0F9AD40_9ZZZZ</name>
<evidence type="ECO:0000256" key="1">
    <source>
        <dbReference type="ARBA" id="ARBA00022741"/>
    </source>
</evidence>
<sequence>MKQRVKVIGITGGIASGKSTVAKMLRSLGASVINADNICHQLINTEEIKNKISIDSKRLPLYNYRHEGFKFIAKYRNALRNQDSPIYDFDIRTDEQEGLNFLIEKRIINVQDGKVVLLSEDRLNNSYLSLG</sequence>
<evidence type="ECO:0008006" key="4">
    <source>
        <dbReference type="Google" id="ProtNLM"/>
    </source>
</evidence>
<keyword evidence="2" id="KW-0067">ATP-binding</keyword>
<dbReference type="Pfam" id="PF01121">
    <property type="entry name" value="CoaE"/>
    <property type="match status" value="1"/>
</dbReference>
<dbReference type="GO" id="GO:0004140">
    <property type="term" value="F:dephospho-CoA kinase activity"/>
    <property type="evidence" value="ECO:0007669"/>
    <property type="project" value="InterPro"/>
</dbReference>
<dbReference type="InterPro" id="IPR027417">
    <property type="entry name" value="P-loop_NTPase"/>
</dbReference>
<protein>
    <recommendedName>
        <fullName evidence="4">Dephospho-CoA kinase</fullName>
    </recommendedName>
</protein>